<evidence type="ECO:0000313" key="2">
    <source>
        <dbReference type="Proteomes" id="UP000692954"/>
    </source>
</evidence>
<keyword evidence="2" id="KW-1185">Reference proteome</keyword>
<proteinExistence type="predicted"/>
<accession>A0A8S1REA1</accession>
<reference evidence="1" key="1">
    <citation type="submission" date="2021-01" db="EMBL/GenBank/DDBJ databases">
        <authorList>
            <consortium name="Genoscope - CEA"/>
            <person name="William W."/>
        </authorList>
    </citation>
    <scope>NUCLEOTIDE SEQUENCE</scope>
</reference>
<name>A0A8S1REA1_9CILI</name>
<protein>
    <submittedName>
        <fullName evidence="1">Uncharacterized protein</fullName>
    </submittedName>
</protein>
<dbReference type="AlphaFoldDB" id="A0A8S1REA1"/>
<dbReference type="EMBL" id="CAJJDN010000161">
    <property type="protein sequence ID" value="CAD8125632.1"/>
    <property type="molecule type" value="Genomic_DNA"/>
</dbReference>
<comment type="caution">
    <text evidence="1">The sequence shown here is derived from an EMBL/GenBank/DDBJ whole genome shotgun (WGS) entry which is preliminary data.</text>
</comment>
<dbReference type="Proteomes" id="UP000692954">
    <property type="component" value="Unassembled WGS sequence"/>
</dbReference>
<gene>
    <name evidence="1" type="ORF">PSON_ATCC_30995.1.T1610015</name>
</gene>
<organism evidence="1 2">
    <name type="scientific">Paramecium sonneborni</name>
    <dbReference type="NCBI Taxonomy" id="65129"/>
    <lineage>
        <taxon>Eukaryota</taxon>
        <taxon>Sar</taxon>
        <taxon>Alveolata</taxon>
        <taxon>Ciliophora</taxon>
        <taxon>Intramacronucleata</taxon>
        <taxon>Oligohymenophorea</taxon>
        <taxon>Peniculida</taxon>
        <taxon>Parameciidae</taxon>
        <taxon>Paramecium</taxon>
    </lineage>
</organism>
<dbReference type="OrthoDB" id="301390at2759"/>
<sequence>MEPELQQMKGFFNLRPELIGKIYDFIEYKQLLEFRFVSRQADQTVQSILQNRLHKANKEVERLEGLMDPIKQYVYGELAGELNNEFITTRMNIINAVNKMDFKSQQFKDAFEKNPVGLKITEYLKLLFNDNYETLWRFQVQAISEEQFAQLHQILEIENELQGSPQLCQEMYKVFQDIIKLRSMRFMNEWHKQYKIDVVCDQWLDKKAKIEAILARIRQTEIEKQFKDK</sequence>
<evidence type="ECO:0000313" key="1">
    <source>
        <dbReference type="EMBL" id="CAD8125632.1"/>
    </source>
</evidence>